<dbReference type="GO" id="GO:0016791">
    <property type="term" value="F:phosphatase activity"/>
    <property type="evidence" value="ECO:0007669"/>
    <property type="project" value="InterPro"/>
</dbReference>
<dbReference type="InterPro" id="IPR016965">
    <property type="entry name" value="Pase_PHOSPHO-typ"/>
</dbReference>
<reference evidence="9" key="1">
    <citation type="submission" date="2021-02" db="EMBL/GenBank/DDBJ databases">
        <authorList>
            <person name="Nowell W R."/>
        </authorList>
    </citation>
    <scope>NUCLEOTIDE SEQUENCE</scope>
</reference>
<feature type="binding site" evidence="8">
    <location>
        <position position="185"/>
    </location>
    <ligand>
        <name>Mg(2+)</name>
        <dbReference type="ChEBI" id="CHEBI:18420"/>
    </ligand>
</feature>
<dbReference type="OrthoDB" id="10267182at2759"/>
<evidence type="ECO:0000256" key="5">
    <source>
        <dbReference type="ARBA" id="ARBA00022842"/>
    </source>
</evidence>
<dbReference type="Pfam" id="PF06888">
    <property type="entry name" value="Put_Phosphatase"/>
    <property type="match status" value="1"/>
</dbReference>
<dbReference type="InterPro" id="IPR023214">
    <property type="entry name" value="HAD_sf"/>
</dbReference>
<evidence type="ECO:0000256" key="6">
    <source>
        <dbReference type="PIRSR" id="PIRSR031051-1"/>
    </source>
</evidence>
<dbReference type="Gene3D" id="3.40.50.1000">
    <property type="entry name" value="HAD superfamily/HAD-like"/>
    <property type="match status" value="1"/>
</dbReference>
<dbReference type="NCBIfam" id="TIGR01489">
    <property type="entry name" value="DKMTPPase-SF"/>
    <property type="match status" value="1"/>
</dbReference>
<dbReference type="PANTHER" id="PTHR20889">
    <property type="entry name" value="PHOSPHATASE, ORPHAN 1, 2"/>
    <property type="match status" value="1"/>
</dbReference>
<evidence type="ECO:0000256" key="4">
    <source>
        <dbReference type="ARBA" id="ARBA00022801"/>
    </source>
</evidence>
<dbReference type="SUPFAM" id="SSF56784">
    <property type="entry name" value="HAD-like"/>
    <property type="match status" value="1"/>
</dbReference>
<keyword evidence="5 8" id="KW-0460">Magnesium</keyword>
<dbReference type="AlphaFoldDB" id="A0A814A997"/>
<keyword evidence="3 8" id="KW-0479">Metal-binding</keyword>
<feature type="binding site" evidence="8">
    <location>
        <position position="11"/>
    </location>
    <ligand>
        <name>Mg(2+)</name>
        <dbReference type="ChEBI" id="CHEBI:18420"/>
    </ligand>
</feature>
<feature type="active site" description="Proton donor" evidence="6">
    <location>
        <position position="13"/>
    </location>
</feature>
<dbReference type="EMBL" id="CAJNOQ010001653">
    <property type="protein sequence ID" value="CAF0909818.1"/>
    <property type="molecule type" value="Genomic_DNA"/>
</dbReference>
<dbReference type="EMBL" id="CAJOBC010001653">
    <property type="protein sequence ID" value="CAF3691129.1"/>
    <property type="molecule type" value="Genomic_DNA"/>
</dbReference>
<dbReference type="EMBL" id="CAJNOK010006772">
    <property type="protein sequence ID" value="CAF1014028.1"/>
    <property type="molecule type" value="Genomic_DNA"/>
</dbReference>
<dbReference type="Proteomes" id="UP000682733">
    <property type="component" value="Unassembled WGS sequence"/>
</dbReference>
<accession>A0A814A997</accession>
<evidence type="ECO:0000313" key="12">
    <source>
        <dbReference type="EMBL" id="CAF3782994.1"/>
    </source>
</evidence>
<evidence type="ECO:0000256" key="2">
    <source>
        <dbReference type="ARBA" id="ARBA00008541"/>
    </source>
</evidence>
<comment type="cofactor">
    <cofactor evidence="1 8">
        <name>Mg(2+)</name>
        <dbReference type="ChEBI" id="CHEBI:18420"/>
    </cofactor>
</comment>
<protein>
    <recommendedName>
        <fullName evidence="14">Pyridoxal phosphate phosphatase PHOSPHO2</fullName>
    </recommendedName>
</protein>
<dbReference type="InterPro" id="IPR006384">
    <property type="entry name" value="HAD_hydro_PyrdxlP_Pase-like"/>
</dbReference>
<comment type="caution">
    <text evidence="9">The sequence shown here is derived from an EMBL/GenBank/DDBJ whole genome shotgun (WGS) entry which is preliminary data.</text>
</comment>
<evidence type="ECO:0008006" key="14">
    <source>
        <dbReference type="Google" id="ProtNLM"/>
    </source>
</evidence>
<sequence length="257" mass="29986">MNNKKILCVCDFDHTIVDQNTDIVVTKFIPEGEKQSIVFDKKPQCWTYHMEQLFQYFQTIGIKKSDYIRCMQQMQLTEHFKELLLYLSKISTLIIVSDSNQLFIDTILKHNGLDHVFQDIFTNPASYDENKECLLIQPYGRLDEKSCNTCPINMCKGEIIDNYRKTFFSSTNNQLEQNIVIFIGDGHNDVCAAKSLKKNDLVCARQGYKMAVELKQYMLNNSGFINASYMEWNNGKDIQNYLEKFLNKCLEENDHDS</sequence>
<dbReference type="Proteomes" id="UP000677228">
    <property type="component" value="Unassembled WGS sequence"/>
</dbReference>
<dbReference type="InterPro" id="IPR036412">
    <property type="entry name" value="HAD-like_sf"/>
</dbReference>
<feature type="binding site" evidence="7">
    <location>
        <position position="22"/>
    </location>
    <ligand>
        <name>substrate</name>
    </ligand>
</feature>
<keyword evidence="4" id="KW-0378">Hydrolase</keyword>
<evidence type="ECO:0000313" key="11">
    <source>
        <dbReference type="EMBL" id="CAF3691129.1"/>
    </source>
</evidence>
<organism evidence="9 13">
    <name type="scientific">Didymodactylos carnosus</name>
    <dbReference type="NCBI Taxonomy" id="1234261"/>
    <lineage>
        <taxon>Eukaryota</taxon>
        <taxon>Metazoa</taxon>
        <taxon>Spiralia</taxon>
        <taxon>Gnathifera</taxon>
        <taxon>Rotifera</taxon>
        <taxon>Eurotatoria</taxon>
        <taxon>Bdelloidea</taxon>
        <taxon>Philodinida</taxon>
        <taxon>Philodinidae</taxon>
        <taxon>Didymodactylos</taxon>
    </lineage>
</organism>
<evidence type="ECO:0000313" key="13">
    <source>
        <dbReference type="Proteomes" id="UP000663829"/>
    </source>
</evidence>
<evidence type="ECO:0000313" key="10">
    <source>
        <dbReference type="EMBL" id="CAF1014028.1"/>
    </source>
</evidence>
<evidence type="ECO:0000256" key="7">
    <source>
        <dbReference type="PIRSR" id="PIRSR031051-2"/>
    </source>
</evidence>
<name>A0A814A997_9BILA</name>
<feature type="binding site" evidence="7">
    <location>
        <position position="98"/>
    </location>
    <ligand>
        <name>substrate</name>
    </ligand>
</feature>
<keyword evidence="13" id="KW-1185">Reference proteome</keyword>
<dbReference type="PANTHER" id="PTHR20889:SF12">
    <property type="entry name" value="LP01149P"/>
    <property type="match status" value="1"/>
</dbReference>
<proteinExistence type="inferred from homology"/>
<dbReference type="EMBL" id="CAJOBA010006781">
    <property type="protein sequence ID" value="CAF3782994.1"/>
    <property type="molecule type" value="Genomic_DNA"/>
</dbReference>
<evidence type="ECO:0000256" key="1">
    <source>
        <dbReference type="ARBA" id="ARBA00001946"/>
    </source>
</evidence>
<dbReference type="NCBIfam" id="TIGR01488">
    <property type="entry name" value="HAD-SF-IB"/>
    <property type="match status" value="1"/>
</dbReference>
<evidence type="ECO:0000256" key="8">
    <source>
        <dbReference type="PIRSR" id="PIRSR031051-3"/>
    </source>
</evidence>
<feature type="active site" description="Nucleophile" evidence="6">
    <location>
        <position position="11"/>
    </location>
</feature>
<dbReference type="Proteomes" id="UP000663829">
    <property type="component" value="Unassembled WGS sequence"/>
</dbReference>
<comment type="similarity">
    <text evidence="2">Belongs to the HAD-like hydrolase superfamily. PHOSPHO family.</text>
</comment>
<gene>
    <name evidence="9" type="ORF">GPM918_LOCUS9087</name>
    <name evidence="10" type="ORF">OVA965_LOCUS15188</name>
    <name evidence="11" type="ORF">SRO942_LOCUS9088</name>
    <name evidence="12" type="ORF">TMI583_LOCUS15194</name>
</gene>
<feature type="binding site" evidence="8">
    <location>
        <position position="13"/>
    </location>
    <ligand>
        <name>Mg(2+)</name>
        <dbReference type="ChEBI" id="CHEBI:18420"/>
    </ligand>
</feature>
<dbReference type="GO" id="GO:0046872">
    <property type="term" value="F:metal ion binding"/>
    <property type="evidence" value="ECO:0007669"/>
    <property type="project" value="UniProtKB-KW"/>
</dbReference>
<dbReference type="PIRSF" id="PIRSF031051">
    <property type="entry name" value="PyrdxlP_Pase_PHOSPHO2"/>
    <property type="match status" value="1"/>
</dbReference>
<evidence type="ECO:0000313" key="9">
    <source>
        <dbReference type="EMBL" id="CAF0909818.1"/>
    </source>
</evidence>
<evidence type="ECO:0000256" key="3">
    <source>
        <dbReference type="ARBA" id="ARBA00022723"/>
    </source>
</evidence>
<dbReference type="Proteomes" id="UP000681722">
    <property type="component" value="Unassembled WGS sequence"/>
</dbReference>